<dbReference type="AlphaFoldDB" id="A0A9D2LUS7"/>
<dbReference type="InterPro" id="IPR027417">
    <property type="entry name" value="P-loop_NTPase"/>
</dbReference>
<reference evidence="5" key="1">
    <citation type="journal article" date="2021" name="PeerJ">
        <title>Extensive microbial diversity within the chicken gut microbiome revealed by metagenomics and culture.</title>
        <authorList>
            <person name="Gilroy R."/>
            <person name="Ravi A."/>
            <person name="Getino M."/>
            <person name="Pursley I."/>
            <person name="Horton D.L."/>
            <person name="Alikhan N.F."/>
            <person name="Baker D."/>
            <person name="Gharbi K."/>
            <person name="Hall N."/>
            <person name="Watson M."/>
            <person name="Adriaenssens E.M."/>
            <person name="Foster-Nyarko E."/>
            <person name="Jarju S."/>
            <person name="Secka A."/>
            <person name="Antonio M."/>
            <person name="Oren A."/>
            <person name="Chaudhuri R.R."/>
            <person name="La Ragione R."/>
            <person name="Hildebrand F."/>
            <person name="Pallen M.J."/>
        </authorList>
    </citation>
    <scope>NUCLEOTIDE SEQUENCE</scope>
    <source>
        <strain evidence="5">ChiSjej1B19-5720</strain>
    </source>
</reference>
<feature type="domain" description="UvrD-like helicase C-terminal" evidence="3">
    <location>
        <begin position="622"/>
        <end position="668"/>
    </location>
</feature>
<evidence type="ECO:0000256" key="2">
    <source>
        <dbReference type="ARBA" id="ARBA00022840"/>
    </source>
</evidence>
<dbReference type="SUPFAM" id="SSF52540">
    <property type="entry name" value="P-loop containing nucleoside triphosphate hydrolases"/>
    <property type="match status" value="2"/>
</dbReference>
<dbReference type="GO" id="GO:0005524">
    <property type="term" value="F:ATP binding"/>
    <property type="evidence" value="ECO:0007669"/>
    <property type="project" value="UniProtKB-KW"/>
</dbReference>
<reference evidence="5" key="2">
    <citation type="submission" date="2021-04" db="EMBL/GenBank/DDBJ databases">
        <authorList>
            <person name="Gilroy R."/>
        </authorList>
    </citation>
    <scope>NUCLEOTIDE SEQUENCE</scope>
    <source>
        <strain evidence="5">ChiSjej1B19-5720</strain>
    </source>
</reference>
<protein>
    <submittedName>
        <fullName evidence="5">AAA family ATPase</fullName>
    </submittedName>
</protein>
<dbReference type="InterPro" id="IPR050534">
    <property type="entry name" value="Coronavir_polyprotein_1ab"/>
</dbReference>
<dbReference type="CDD" id="cd18809">
    <property type="entry name" value="SF1_C_RecD"/>
    <property type="match status" value="1"/>
</dbReference>
<proteinExistence type="predicted"/>
<organism evidence="5 6">
    <name type="scientific">Candidatus Blautia faecavium</name>
    <dbReference type="NCBI Taxonomy" id="2838487"/>
    <lineage>
        <taxon>Bacteria</taxon>
        <taxon>Bacillati</taxon>
        <taxon>Bacillota</taxon>
        <taxon>Clostridia</taxon>
        <taxon>Lachnospirales</taxon>
        <taxon>Lachnospiraceae</taxon>
        <taxon>Blautia</taxon>
    </lineage>
</organism>
<name>A0A9D2LUS7_9FIRM</name>
<keyword evidence="1" id="KW-0547">Nucleotide-binding</keyword>
<dbReference type="PANTHER" id="PTHR43788">
    <property type="entry name" value="DNA2/NAM7 HELICASE FAMILY MEMBER"/>
    <property type="match status" value="1"/>
</dbReference>
<evidence type="ECO:0000259" key="4">
    <source>
        <dbReference type="Pfam" id="PF14490"/>
    </source>
</evidence>
<dbReference type="PANTHER" id="PTHR43788:SF6">
    <property type="entry name" value="DNA HELICASE B"/>
    <property type="match status" value="1"/>
</dbReference>
<dbReference type="EMBL" id="DWYZ01000242">
    <property type="protein sequence ID" value="HJB29675.1"/>
    <property type="molecule type" value="Genomic_DNA"/>
</dbReference>
<dbReference type="Proteomes" id="UP000823842">
    <property type="component" value="Unassembled WGS sequence"/>
</dbReference>
<dbReference type="InterPro" id="IPR027785">
    <property type="entry name" value="UvrD-like_helicase_C"/>
</dbReference>
<dbReference type="Gene3D" id="3.40.50.300">
    <property type="entry name" value="P-loop containing nucleotide triphosphate hydrolases"/>
    <property type="match status" value="2"/>
</dbReference>
<evidence type="ECO:0000256" key="1">
    <source>
        <dbReference type="ARBA" id="ARBA00022741"/>
    </source>
</evidence>
<feature type="domain" description="ATP-dependent RecD2 DNA helicase-like helix-hairpin-helix" evidence="4">
    <location>
        <begin position="142"/>
        <end position="227"/>
    </location>
</feature>
<dbReference type="CDD" id="cd17933">
    <property type="entry name" value="DEXSc_RecD-like"/>
    <property type="match status" value="1"/>
</dbReference>
<sequence>MLLHGKVIRILLPRDEADGFTIFSYIPEELVESDGRNQIVCEGKLPLVAPEMPLELEVDHKKGNRYLVKSSRICTSRKSYSLYYLNTVKGISGKTANRILSGLDGDIGNLKTMEDPEGYLKKIPGSSRFMAPLLEQMRYITQMEELFMELSQFGLEFIEIDKLLRKYKGDALEKVRENPYRLCRELKIGFVRADYMARYYKGSMYAPERLKAAAWELIRANEERGNTRIRIKELIRLYNRLLKQSAWPWAVSPVYLFAVMHTMLEIRIEDGYVSYNLRYNQEREIARNILRLDSTAPGQLVSEEQISDLESAMGIEYLDSQKELFRAMGSHNVILLCGKPGTGKTTIIQGAIHLFHALYPDRKVSLCAPTARAAQVLKDATGHPASTIHVLANITPGSGLNDYGEKLGCGLLVVDEMSMVDVETFYYLAKAVDTGCQVILSGDPDQLESVGCGSVFRDLLESGKFCRVNLSYVLRQDQGSSIIRNCANILSGDSDLIMDDSFRCIHFQTEEEAAKTVGLLCKGNKPIGKEQVLSITKVGRIGTNMLNQELEKAAPGQECIRFHGFDFKVGDKVVFSINNYAMGYCNGDIGMVKSIGVSHIEVQLADQLLRLDKRFMEDILPAKVMTIHKSQGSEVEEVLILLPEHPASLLNRNLLNTAVSRAKARVTVLSIGNALEMAIEKKPDRRDTWLPAFLRV</sequence>
<dbReference type="Gene3D" id="1.10.10.2220">
    <property type="match status" value="1"/>
</dbReference>
<gene>
    <name evidence="5" type="ORF">IAA06_12925</name>
</gene>
<keyword evidence="2" id="KW-0067">ATP-binding</keyword>
<dbReference type="InterPro" id="IPR029493">
    <property type="entry name" value="RecD2-like_HHH"/>
</dbReference>
<accession>A0A9D2LUS7</accession>
<evidence type="ECO:0000313" key="5">
    <source>
        <dbReference type="EMBL" id="HJB29675.1"/>
    </source>
</evidence>
<dbReference type="Pfam" id="PF13604">
    <property type="entry name" value="AAA_30"/>
    <property type="match status" value="1"/>
</dbReference>
<dbReference type="GO" id="GO:0003678">
    <property type="term" value="F:DNA helicase activity"/>
    <property type="evidence" value="ECO:0007669"/>
    <property type="project" value="UniProtKB-ARBA"/>
</dbReference>
<dbReference type="Pfam" id="PF13538">
    <property type="entry name" value="UvrD_C_2"/>
    <property type="match status" value="1"/>
</dbReference>
<dbReference type="Pfam" id="PF14490">
    <property type="entry name" value="HHH_RecD2"/>
    <property type="match status" value="1"/>
</dbReference>
<evidence type="ECO:0000313" key="6">
    <source>
        <dbReference type="Proteomes" id="UP000823842"/>
    </source>
</evidence>
<evidence type="ECO:0000259" key="3">
    <source>
        <dbReference type="Pfam" id="PF13538"/>
    </source>
</evidence>
<comment type="caution">
    <text evidence="5">The sequence shown here is derived from an EMBL/GenBank/DDBJ whole genome shotgun (WGS) entry which is preliminary data.</text>
</comment>
<dbReference type="Gene3D" id="2.30.30.940">
    <property type="match status" value="1"/>
</dbReference>